<comment type="similarity">
    <text evidence="7">Belongs to the binding-protein-dependent transport system permease family.</text>
</comment>
<evidence type="ECO:0000256" key="6">
    <source>
        <dbReference type="ARBA" id="ARBA00023136"/>
    </source>
</evidence>
<keyword evidence="2 7" id="KW-0813">Transport</keyword>
<feature type="transmembrane region" description="Helical" evidence="7">
    <location>
        <begin position="153"/>
        <end position="172"/>
    </location>
</feature>
<dbReference type="Proteomes" id="UP000597444">
    <property type="component" value="Unassembled WGS sequence"/>
</dbReference>
<dbReference type="PROSITE" id="PS50928">
    <property type="entry name" value="ABC_TM1"/>
    <property type="match status" value="1"/>
</dbReference>
<keyword evidence="3" id="KW-1003">Cell membrane</keyword>
<evidence type="ECO:0000256" key="2">
    <source>
        <dbReference type="ARBA" id="ARBA00022448"/>
    </source>
</evidence>
<dbReference type="SUPFAM" id="SSF161098">
    <property type="entry name" value="MetI-like"/>
    <property type="match status" value="1"/>
</dbReference>
<name>A0A8J3IKY5_9CHLR</name>
<evidence type="ECO:0000256" key="7">
    <source>
        <dbReference type="RuleBase" id="RU363032"/>
    </source>
</evidence>
<comment type="subcellular location">
    <subcellularLocation>
        <location evidence="1 7">Cell membrane</location>
        <topology evidence="1 7">Multi-pass membrane protein</topology>
    </subcellularLocation>
</comment>
<gene>
    <name evidence="9" type="ORF">KSF_064640</name>
</gene>
<feature type="transmembrane region" description="Helical" evidence="7">
    <location>
        <begin position="85"/>
        <end position="107"/>
    </location>
</feature>
<keyword evidence="10" id="KW-1185">Reference proteome</keyword>
<feature type="transmembrane region" description="Helical" evidence="7">
    <location>
        <begin position="246"/>
        <end position="273"/>
    </location>
</feature>
<dbReference type="CDD" id="cd06261">
    <property type="entry name" value="TM_PBP2"/>
    <property type="match status" value="1"/>
</dbReference>
<protein>
    <submittedName>
        <fullName evidence="9">Permease</fullName>
    </submittedName>
</protein>
<dbReference type="Gene3D" id="1.10.3720.10">
    <property type="entry name" value="MetI-like"/>
    <property type="match status" value="1"/>
</dbReference>
<feature type="transmembrane region" description="Helical" evidence="7">
    <location>
        <begin position="114"/>
        <end position="133"/>
    </location>
</feature>
<dbReference type="PANTHER" id="PTHR43744:SF12">
    <property type="entry name" value="ABC TRANSPORTER PERMEASE PROTEIN MG189-RELATED"/>
    <property type="match status" value="1"/>
</dbReference>
<feature type="domain" description="ABC transmembrane type-1" evidence="8">
    <location>
        <begin position="81"/>
        <end position="273"/>
    </location>
</feature>
<dbReference type="InterPro" id="IPR035906">
    <property type="entry name" value="MetI-like_sf"/>
</dbReference>
<comment type="caution">
    <text evidence="9">The sequence shown here is derived from an EMBL/GenBank/DDBJ whole genome shotgun (WGS) entry which is preliminary data.</text>
</comment>
<evidence type="ECO:0000256" key="4">
    <source>
        <dbReference type="ARBA" id="ARBA00022692"/>
    </source>
</evidence>
<proteinExistence type="inferred from homology"/>
<dbReference type="InterPro" id="IPR000515">
    <property type="entry name" value="MetI-like"/>
</dbReference>
<sequence>MSIRNIPRRRAFTVPVGRIIVYLLAIIFAVLWFVPIWATITTASKDTPDFFSNPFWSLPHRFNLIENMITAWNNASLGQGFMNSLIYGVVGAAIAVLIAAIASYGLVVLKIKGAFLWFLVIFSGTLFPYQIYIVPLYQMYSNLGLYDSQIGMLIFYVAVCIPFCTLVLRSFFSTVPDEIAQAARVDGSSEFRIFCQLYLPLSVSALLVLFLFQFTWIWNDLLFGLVLSNSPEVRPVMASLSSLMGVYAGTSFTIILAGALVASLPTLVIFLGLQRYFMEGLTLVARPR</sequence>
<organism evidence="9 10">
    <name type="scientific">Reticulibacter mediterranei</name>
    <dbReference type="NCBI Taxonomy" id="2778369"/>
    <lineage>
        <taxon>Bacteria</taxon>
        <taxon>Bacillati</taxon>
        <taxon>Chloroflexota</taxon>
        <taxon>Ktedonobacteria</taxon>
        <taxon>Ktedonobacterales</taxon>
        <taxon>Reticulibacteraceae</taxon>
        <taxon>Reticulibacter</taxon>
    </lineage>
</organism>
<keyword evidence="4 7" id="KW-0812">Transmembrane</keyword>
<evidence type="ECO:0000256" key="3">
    <source>
        <dbReference type="ARBA" id="ARBA00022475"/>
    </source>
</evidence>
<evidence type="ECO:0000313" key="9">
    <source>
        <dbReference type="EMBL" id="GHO96416.1"/>
    </source>
</evidence>
<reference evidence="9" key="1">
    <citation type="submission" date="2020-10" db="EMBL/GenBank/DDBJ databases">
        <title>Taxonomic study of unclassified bacteria belonging to the class Ktedonobacteria.</title>
        <authorList>
            <person name="Yabe S."/>
            <person name="Wang C.M."/>
            <person name="Zheng Y."/>
            <person name="Sakai Y."/>
            <person name="Cavaletti L."/>
            <person name="Monciardini P."/>
            <person name="Donadio S."/>
        </authorList>
    </citation>
    <scope>NUCLEOTIDE SEQUENCE</scope>
    <source>
        <strain evidence="9">ID150040</strain>
    </source>
</reference>
<keyword evidence="5 7" id="KW-1133">Transmembrane helix</keyword>
<dbReference type="GO" id="GO:0005886">
    <property type="term" value="C:plasma membrane"/>
    <property type="evidence" value="ECO:0007669"/>
    <property type="project" value="UniProtKB-SubCell"/>
</dbReference>
<dbReference type="AlphaFoldDB" id="A0A8J3IKY5"/>
<accession>A0A8J3IKY5</accession>
<dbReference type="PANTHER" id="PTHR43744">
    <property type="entry name" value="ABC TRANSPORTER PERMEASE PROTEIN MG189-RELATED-RELATED"/>
    <property type="match status" value="1"/>
</dbReference>
<dbReference type="GO" id="GO:0055085">
    <property type="term" value="P:transmembrane transport"/>
    <property type="evidence" value="ECO:0007669"/>
    <property type="project" value="InterPro"/>
</dbReference>
<keyword evidence="6 7" id="KW-0472">Membrane</keyword>
<dbReference type="Pfam" id="PF00528">
    <property type="entry name" value="BPD_transp_1"/>
    <property type="match status" value="1"/>
</dbReference>
<evidence type="ECO:0000259" key="8">
    <source>
        <dbReference type="PROSITE" id="PS50928"/>
    </source>
</evidence>
<evidence type="ECO:0000256" key="1">
    <source>
        <dbReference type="ARBA" id="ARBA00004651"/>
    </source>
</evidence>
<feature type="transmembrane region" description="Helical" evidence="7">
    <location>
        <begin position="193"/>
        <end position="218"/>
    </location>
</feature>
<evidence type="ECO:0000256" key="5">
    <source>
        <dbReference type="ARBA" id="ARBA00022989"/>
    </source>
</evidence>
<evidence type="ECO:0000313" key="10">
    <source>
        <dbReference type="Proteomes" id="UP000597444"/>
    </source>
</evidence>
<feature type="transmembrane region" description="Helical" evidence="7">
    <location>
        <begin position="20"/>
        <end position="40"/>
    </location>
</feature>
<dbReference type="EMBL" id="BNJK01000001">
    <property type="protein sequence ID" value="GHO96416.1"/>
    <property type="molecule type" value="Genomic_DNA"/>
</dbReference>
<dbReference type="RefSeq" id="WP_220207043.1">
    <property type="nucleotide sequence ID" value="NZ_BNJK01000001.1"/>
</dbReference>